<protein>
    <submittedName>
        <fullName evidence="1">Uncharacterized protein</fullName>
    </submittedName>
</protein>
<reference evidence="1 2" key="1">
    <citation type="submission" date="2016-09" db="EMBL/GenBank/DDBJ databases">
        <title>Extensive genetic diversity and differential bi-allelic expression allows diatom success in the polar Southern Ocean.</title>
        <authorList>
            <consortium name="DOE Joint Genome Institute"/>
            <person name="Mock T."/>
            <person name="Otillar R.P."/>
            <person name="Strauss J."/>
            <person name="Dupont C."/>
            <person name="Frickenhaus S."/>
            <person name="Maumus F."/>
            <person name="Mcmullan M."/>
            <person name="Sanges R."/>
            <person name="Schmutz J."/>
            <person name="Toseland A."/>
            <person name="Valas R."/>
            <person name="Veluchamy A."/>
            <person name="Ward B.J."/>
            <person name="Allen A."/>
            <person name="Barry K."/>
            <person name="Falciatore A."/>
            <person name="Ferrante M."/>
            <person name="Fortunato A.E."/>
            <person name="Gloeckner G."/>
            <person name="Gruber A."/>
            <person name="Hipkin R."/>
            <person name="Janech M."/>
            <person name="Kroth P."/>
            <person name="Leese F."/>
            <person name="Lindquist E."/>
            <person name="Lyon B.R."/>
            <person name="Martin J."/>
            <person name="Mayer C."/>
            <person name="Parker M."/>
            <person name="Quesneville H."/>
            <person name="Raymond J."/>
            <person name="Uhlig C."/>
            <person name="Valentin K.U."/>
            <person name="Worden A.Z."/>
            <person name="Armbrust E.V."/>
            <person name="Bowler C."/>
            <person name="Green B."/>
            <person name="Moulton V."/>
            <person name="Van Oosterhout C."/>
            <person name="Grigoriev I."/>
        </authorList>
    </citation>
    <scope>NUCLEOTIDE SEQUENCE [LARGE SCALE GENOMIC DNA]</scope>
    <source>
        <strain evidence="1 2">CCMP1102</strain>
    </source>
</reference>
<evidence type="ECO:0000313" key="1">
    <source>
        <dbReference type="EMBL" id="OEU23272.1"/>
    </source>
</evidence>
<dbReference type="InParanoid" id="A0A1E7FYN7"/>
<organism evidence="1 2">
    <name type="scientific">Fragilariopsis cylindrus CCMP1102</name>
    <dbReference type="NCBI Taxonomy" id="635003"/>
    <lineage>
        <taxon>Eukaryota</taxon>
        <taxon>Sar</taxon>
        <taxon>Stramenopiles</taxon>
        <taxon>Ochrophyta</taxon>
        <taxon>Bacillariophyta</taxon>
        <taxon>Bacillariophyceae</taxon>
        <taxon>Bacillariophycidae</taxon>
        <taxon>Bacillariales</taxon>
        <taxon>Bacillariaceae</taxon>
        <taxon>Fragilariopsis</taxon>
    </lineage>
</organism>
<gene>
    <name evidence="1" type="ORF">FRACYDRAFT_259343</name>
</gene>
<name>A0A1E7FYN7_9STRA</name>
<dbReference type="EMBL" id="KV784353">
    <property type="protein sequence ID" value="OEU23272.1"/>
    <property type="molecule type" value="Genomic_DNA"/>
</dbReference>
<dbReference type="Proteomes" id="UP000095751">
    <property type="component" value="Unassembled WGS sequence"/>
</dbReference>
<accession>A0A1E7FYN7</accession>
<dbReference type="AlphaFoldDB" id="A0A1E7FYN7"/>
<evidence type="ECO:0000313" key="2">
    <source>
        <dbReference type="Proteomes" id="UP000095751"/>
    </source>
</evidence>
<proteinExistence type="predicted"/>
<dbReference type="KEGG" id="fcy:FRACYDRAFT_259343"/>
<sequence length="261" mass="28158">MSSNITAAAAAEACRVVAFTEWVTSNSTSLQGEFAVEKLQSIQQTNELFAIAEAKCEGYIKAYNIAAGRTCILQQQWSSSSSSSSSDDNLTNNVTYTEFWEGEGANMDGSYTLAAILAYTDDFTSIAKLNLCANDCYVSEAGEPGCLFGQSVIPLIGQISQSHVCSVDWSGMDNAWNELQVCAARAVFNSNNHYDDIENVNQDAMVNSYQEQRDKAVACAIKACSNPTKSESTRLTPPGGRRGGVVIIASTLMMLFLLTHT</sequence>
<keyword evidence="2" id="KW-1185">Reference proteome</keyword>